<evidence type="ECO:0000313" key="2">
    <source>
        <dbReference type="EMBL" id="KAF0373867.1"/>
    </source>
</evidence>
<protein>
    <submittedName>
        <fullName evidence="2">Uncharacterized protein</fullName>
    </submittedName>
</protein>
<evidence type="ECO:0000256" key="1">
    <source>
        <dbReference type="SAM" id="MobiDB-lite"/>
    </source>
</evidence>
<feature type="region of interest" description="Disordered" evidence="1">
    <location>
        <begin position="24"/>
        <end position="68"/>
    </location>
</feature>
<reference evidence="2 3" key="1">
    <citation type="journal article" date="2019" name="Environ. Microbiol.">
        <title>At the nexus of three kingdoms: the genome of the mycorrhizal fungus Gigaspora margarita provides insights into plant, endobacterial and fungal interactions.</title>
        <authorList>
            <person name="Venice F."/>
            <person name="Ghignone S."/>
            <person name="Salvioli di Fossalunga A."/>
            <person name="Amselem J."/>
            <person name="Novero M."/>
            <person name="Xianan X."/>
            <person name="Sedzielewska Toro K."/>
            <person name="Morin E."/>
            <person name="Lipzen A."/>
            <person name="Grigoriev I.V."/>
            <person name="Henrissat B."/>
            <person name="Martin F.M."/>
            <person name="Bonfante P."/>
        </authorList>
    </citation>
    <scope>NUCLEOTIDE SEQUENCE [LARGE SCALE GENOMIC DNA]</scope>
    <source>
        <strain evidence="2 3">BEG34</strain>
    </source>
</reference>
<organism evidence="2 3">
    <name type="scientific">Gigaspora margarita</name>
    <dbReference type="NCBI Taxonomy" id="4874"/>
    <lineage>
        <taxon>Eukaryota</taxon>
        <taxon>Fungi</taxon>
        <taxon>Fungi incertae sedis</taxon>
        <taxon>Mucoromycota</taxon>
        <taxon>Glomeromycotina</taxon>
        <taxon>Glomeromycetes</taxon>
        <taxon>Diversisporales</taxon>
        <taxon>Gigasporaceae</taxon>
        <taxon>Gigaspora</taxon>
    </lineage>
</organism>
<evidence type="ECO:0000313" key="3">
    <source>
        <dbReference type="Proteomes" id="UP000439903"/>
    </source>
</evidence>
<name>A0A8H3WZ95_GIGMA</name>
<keyword evidence="3" id="KW-1185">Reference proteome</keyword>
<sequence length="247" mass="28316">MILDNKKPVAKSNSTHRYFSPLIPSQFQYASPDEDNEGGYDEGGYNEKENRWHAPSQTEKKNSFLDPDSEFGAVNDATIEALEWENDKQSDFAIKSDNSKHITKLLGWIIDVLVSIKNKAGKTVTVLGNFARIDNSEPEPMLYLGMIWIQKVQGILDLNNNQFHMTIHGKTYDIPTFSKPPGVSEPEQQISDMHNNSDKQIDFFFRLEFYSKIQIISGMKNLENKAAIKKEFIRALDYAEYLKKELI</sequence>
<proteinExistence type="predicted"/>
<dbReference type="AlphaFoldDB" id="A0A8H3WZ95"/>
<accession>A0A8H3WZ95</accession>
<dbReference type="OrthoDB" id="10437615at2759"/>
<gene>
    <name evidence="2" type="ORF">F8M41_012952</name>
</gene>
<comment type="caution">
    <text evidence="2">The sequence shown here is derived from an EMBL/GenBank/DDBJ whole genome shotgun (WGS) entry which is preliminary data.</text>
</comment>
<dbReference type="Proteomes" id="UP000439903">
    <property type="component" value="Unassembled WGS sequence"/>
</dbReference>
<feature type="compositionally biased region" description="Basic and acidic residues" evidence="1">
    <location>
        <begin position="45"/>
        <end position="63"/>
    </location>
</feature>
<dbReference type="EMBL" id="WTPW01002629">
    <property type="protein sequence ID" value="KAF0373867.1"/>
    <property type="molecule type" value="Genomic_DNA"/>
</dbReference>